<evidence type="ECO:0000313" key="7">
    <source>
        <dbReference type="Proteomes" id="UP000077115"/>
    </source>
</evidence>
<evidence type="ECO:0000313" key="6">
    <source>
        <dbReference type="EMBL" id="OAJ44707.1"/>
    </source>
</evidence>
<dbReference type="EMBL" id="DS022313">
    <property type="protein sequence ID" value="OAJ44707.1"/>
    <property type="molecule type" value="Genomic_DNA"/>
</dbReference>
<dbReference type="PANTHER" id="PTHR12696">
    <property type="entry name" value="TIP120"/>
    <property type="match status" value="1"/>
</dbReference>
<comment type="similarity">
    <text evidence="1">Belongs to the CAND family.</text>
</comment>
<protein>
    <recommendedName>
        <fullName evidence="5">TATA-binding protein interacting (TIP20) domain-containing protein</fullName>
    </recommendedName>
</protein>
<name>A0A177WX98_BATDL</name>
<dbReference type="InterPro" id="IPR011989">
    <property type="entry name" value="ARM-like"/>
</dbReference>
<reference evidence="6 7" key="1">
    <citation type="submission" date="2006-10" db="EMBL/GenBank/DDBJ databases">
        <title>The Genome Sequence of Batrachochytrium dendrobatidis JEL423.</title>
        <authorList>
            <consortium name="The Broad Institute Genome Sequencing Platform"/>
            <person name="Birren B."/>
            <person name="Lander E."/>
            <person name="Galagan J."/>
            <person name="Cuomo C."/>
            <person name="Devon K."/>
            <person name="Jaffe D."/>
            <person name="Butler J."/>
            <person name="Alvarez P."/>
            <person name="Gnerre S."/>
            <person name="Grabherr M."/>
            <person name="Kleber M."/>
            <person name="Mauceli E."/>
            <person name="Brockman W."/>
            <person name="Young S."/>
            <person name="LaButti K."/>
            <person name="Sykes S."/>
            <person name="DeCaprio D."/>
            <person name="Crawford M."/>
            <person name="Koehrsen M."/>
            <person name="Engels R."/>
            <person name="Montgomery P."/>
            <person name="Pearson M."/>
            <person name="Howarth C."/>
            <person name="Larson L."/>
            <person name="White J."/>
            <person name="O'Leary S."/>
            <person name="Kodira C."/>
            <person name="Zeng Q."/>
            <person name="Yandava C."/>
            <person name="Alvarado L."/>
            <person name="Longcore J."/>
            <person name="James T."/>
        </authorList>
    </citation>
    <scope>NUCLEOTIDE SEQUENCE [LARGE SCALE GENOMIC DNA]</scope>
    <source>
        <strain evidence="6 7">JEL423</strain>
    </source>
</reference>
<reference evidence="6 7" key="2">
    <citation type="submission" date="2016-05" db="EMBL/GenBank/DDBJ databases">
        <title>Lineage-specific infection strategies underlie the spectrum of fungal disease in amphibians.</title>
        <authorList>
            <person name="Cuomo C.A."/>
            <person name="Farrer R.A."/>
            <person name="James T."/>
            <person name="Longcore J."/>
            <person name="Birren B."/>
        </authorList>
    </citation>
    <scope>NUCLEOTIDE SEQUENCE [LARGE SCALE GENOMIC DNA]</scope>
    <source>
        <strain evidence="6 7">JEL423</strain>
    </source>
</reference>
<dbReference type="AlphaFoldDB" id="A0A177WX98"/>
<evidence type="ECO:0000256" key="1">
    <source>
        <dbReference type="ARBA" id="ARBA00007657"/>
    </source>
</evidence>
<evidence type="ECO:0000259" key="5">
    <source>
        <dbReference type="Pfam" id="PF08623"/>
    </source>
</evidence>
<proteinExistence type="inferred from homology"/>
<dbReference type="eggNOG" id="KOG1824">
    <property type="taxonomic scope" value="Eukaryota"/>
</dbReference>
<dbReference type="SUPFAM" id="SSF48371">
    <property type="entry name" value="ARM repeat"/>
    <property type="match status" value="1"/>
</dbReference>
<accession>A0A177WX98</accession>
<gene>
    <name evidence="6" type="ORF">BDEG_27909</name>
</gene>
<dbReference type="STRING" id="403673.A0A177WX98"/>
<dbReference type="InterPro" id="IPR039852">
    <property type="entry name" value="CAND1/CAND2"/>
</dbReference>
<feature type="region of interest" description="Disordered" evidence="4">
    <location>
        <begin position="246"/>
        <end position="275"/>
    </location>
</feature>
<dbReference type="InterPro" id="IPR013932">
    <property type="entry name" value="TATA-bd_TIP120"/>
</dbReference>
<feature type="domain" description="TATA-binding protein interacting (TIP20)" evidence="5">
    <location>
        <begin position="1034"/>
        <end position="1203"/>
    </location>
</feature>
<dbReference type="Gene3D" id="1.25.10.10">
    <property type="entry name" value="Leucine-rich Repeat Variant"/>
    <property type="match status" value="1"/>
</dbReference>
<dbReference type="InterPro" id="IPR016024">
    <property type="entry name" value="ARM-type_fold"/>
</dbReference>
<dbReference type="VEuPathDB" id="FungiDB:BDEG_27909"/>
<keyword evidence="3" id="KW-0833">Ubl conjugation pathway</keyword>
<dbReference type="Proteomes" id="UP000077115">
    <property type="component" value="Unassembled WGS sequence"/>
</dbReference>
<organism evidence="6 7">
    <name type="scientific">Batrachochytrium dendrobatidis (strain JEL423)</name>
    <dbReference type="NCBI Taxonomy" id="403673"/>
    <lineage>
        <taxon>Eukaryota</taxon>
        <taxon>Fungi</taxon>
        <taxon>Fungi incertae sedis</taxon>
        <taxon>Chytridiomycota</taxon>
        <taxon>Chytridiomycota incertae sedis</taxon>
        <taxon>Chytridiomycetes</taxon>
        <taxon>Rhizophydiales</taxon>
        <taxon>Rhizophydiales incertae sedis</taxon>
        <taxon>Batrachochytrium</taxon>
    </lineage>
</organism>
<dbReference type="Pfam" id="PF08623">
    <property type="entry name" value="TIP120"/>
    <property type="match status" value="1"/>
</dbReference>
<evidence type="ECO:0000256" key="4">
    <source>
        <dbReference type="SAM" id="MobiDB-lite"/>
    </source>
</evidence>
<sequence length="1231" mass="135712">MDELCKMFTTTVADRDGLRDIAGIALKTVVVEIPLDAAFTGSLTRRLLPNLLEQLHRTTTSTTSSSDQSQLDVIDILSDIFSRLGQFLSTPADDMAKQLQQNSIQTLYPLLDNARSAVRKRSITAIESLVPHIQDNLFAELVKKIISDIIVKGESCQKFPANLQKLQSLIACTSAIGRSCSFRFAPYLHEVFPLVLNYVNLDDNDLREQCIQTIDSFILRNPAAIKTYIPTIIQLGLEYVKYDPNYNEDDADDSEDQDEDEDEEDDEDHDYSDDDDVSWKVRRASAKLLSSLIGTHSEFLSELYAQIGPTLIRRFTEREESVRIDVFNTFLTLLQQSIVAKHQKSDTVVTTSPLKMVGSVDSQIALQLNALVPRIVKVLSKQLVGKSIPTRLSGFQLLKQLVLVLSGGLDDSIALIVPAIEYPFIKTPGAIGGTYGSTTNTNLKIEVLEFLKVFLENHSPELFHPYMNHLVPSVLAAGNDHFYKIRAGAFSVMSVLIKTLRPFCNVVTGQADTNSTKQVVGLTNKSAHAITPAEPPAICVPFINSIFNFTLECVKATDTSVEVKEAAIGTLGVLVHQACDLIPPVDLSDKVVPILVDRLKNEVTRLMTIRCITYMAESPFANPPLQTLSAFNPHLAVIVSEISANMRKTHRQLRIASVVAVETLVRKFNCQSMYPDILDLLYDMLTAESDLQILPISLSLLISMMQKGNTSSTVQLIQSKIVHVIITIVCDMPHLVSGGASLDLLVDFWRILASAENDAYSAECIQELLSKVQCRKEAYPVVSKSIAALTTNKKLQVSPLLDKFITDVIATPGEPNAKYLALLSIGEIGHYHDLFQTAPTLHTTLFNLFDSPSEEIKNAAAFSLGHIAIGNMPLYLPLIVEAVRGATVHQYLSLLALKEVIEVSLCTESTQTAMSAYFPGIWKILFEKTDTDLEDSTCNVVSECLGLISTSDAQSFLPQLQSQLSSSKPTTRVTVVSAVRYTFSVRKHGGSDAYISLLEPLVLDILRLIQDEDLNVRRVTIGALNAVAHSKPQLICQSLGELLPLLYKETLVNEAYIHVVEMGPFKHKVDTGLDTRKAAFECMYTLLDSCISSIEIHAFIERAIAGIADPAHEIKIISHLMLQRLATVNSMALSVTLDTAVDALRATLTSKTKPSAVKQEIEKHRELLHSCCKTVIYMARTQSSTESGNRDMPKFAGFLKEVKMPTALCFDIFALVEKEVAVGANVSGNHA</sequence>
<dbReference type="Pfam" id="PF25782">
    <property type="entry name" value="TPR_CAND1"/>
    <property type="match status" value="1"/>
</dbReference>
<evidence type="ECO:0000256" key="3">
    <source>
        <dbReference type="ARBA" id="ARBA00022786"/>
    </source>
</evidence>
<keyword evidence="2" id="KW-0677">Repeat</keyword>
<evidence type="ECO:0000256" key="2">
    <source>
        <dbReference type="ARBA" id="ARBA00022737"/>
    </source>
</evidence>
<dbReference type="OrthoDB" id="6260732at2759"/>
<dbReference type="GO" id="GO:0010265">
    <property type="term" value="P:SCF complex assembly"/>
    <property type="evidence" value="ECO:0007669"/>
    <property type="project" value="InterPro"/>
</dbReference>